<name>A0ABW4KE23_9BACI</name>
<proteinExistence type="predicted"/>
<dbReference type="RefSeq" id="WP_380772662.1">
    <property type="nucleotide sequence ID" value="NZ_JBHUEO010000008.1"/>
</dbReference>
<evidence type="ECO:0000313" key="3">
    <source>
        <dbReference type="Proteomes" id="UP001597301"/>
    </source>
</evidence>
<feature type="signal peptide" evidence="1">
    <location>
        <begin position="1"/>
        <end position="26"/>
    </location>
</feature>
<accession>A0ABW4KE23</accession>
<evidence type="ECO:0000313" key="2">
    <source>
        <dbReference type="EMBL" id="MFD1706099.1"/>
    </source>
</evidence>
<dbReference type="Proteomes" id="UP001597301">
    <property type="component" value="Unassembled WGS sequence"/>
</dbReference>
<protein>
    <submittedName>
        <fullName evidence="2">Uncharacterized protein</fullName>
    </submittedName>
</protein>
<keyword evidence="3" id="KW-1185">Reference proteome</keyword>
<gene>
    <name evidence="2" type="ORF">ACFSCZ_04930</name>
</gene>
<sequence length="54" mass="5558">MKMKKMLASCLLAGALVTSLPMATFAKKVDKKVVDYVALGDSLAAGVTPTVCGI</sequence>
<reference evidence="3" key="1">
    <citation type="journal article" date="2019" name="Int. J. Syst. Evol. Microbiol.">
        <title>The Global Catalogue of Microorganisms (GCM) 10K type strain sequencing project: providing services to taxonomists for standard genome sequencing and annotation.</title>
        <authorList>
            <consortium name="The Broad Institute Genomics Platform"/>
            <consortium name="The Broad Institute Genome Sequencing Center for Infectious Disease"/>
            <person name="Wu L."/>
            <person name="Ma J."/>
        </authorList>
    </citation>
    <scope>NUCLEOTIDE SEQUENCE [LARGE SCALE GENOMIC DNA]</scope>
    <source>
        <strain evidence="3">CGMCC 1.12295</strain>
    </source>
</reference>
<keyword evidence="1" id="KW-0732">Signal</keyword>
<feature type="chain" id="PRO_5045615462" evidence="1">
    <location>
        <begin position="27"/>
        <end position="54"/>
    </location>
</feature>
<organism evidence="2 3">
    <name type="scientific">Siminovitchia sediminis</name>
    <dbReference type="NCBI Taxonomy" id="1274353"/>
    <lineage>
        <taxon>Bacteria</taxon>
        <taxon>Bacillati</taxon>
        <taxon>Bacillota</taxon>
        <taxon>Bacilli</taxon>
        <taxon>Bacillales</taxon>
        <taxon>Bacillaceae</taxon>
        <taxon>Siminovitchia</taxon>
    </lineage>
</organism>
<dbReference type="EMBL" id="JBHUEO010000008">
    <property type="protein sequence ID" value="MFD1706099.1"/>
    <property type="molecule type" value="Genomic_DNA"/>
</dbReference>
<comment type="caution">
    <text evidence="2">The sequence shown here is derived from an EMBL/GenBank/DDBJ whole genome shotgun (WGS) entry which is preliminary data.</text>
</comment>
<evidence type="ECO:0000256" key="1">
    <source>
        <dbReference type="SAM" id="SignalP"/>
    </source>
</evidence>